<comment type="subcellular location">
    <subcellularLocation>
        <location evidence="2">Cytoplasm</location>
    </subcellularLocation>
    <subcellularLocation>
        <location evidence="1">Nucleus</location>
    </subcellularLocation>
</comment>
<feature type="repeat" description="ANK" evidence="14">
    <location>
        <begin position="186"/>
        <end position="218"/>
    </location>
</feature>
<comment type="pathway">
    <text evidence="3">Protein modification; protein ubiquitination.</text>
</comment>
<dbReference type="InterPro" id="IPR002110">
    <property type="entry name" value="Ankyrin_rpt"/>
</dbReference>
<feature type="repeat" description="ANK" evidence="14">
    <location>
        <begin position="45"/>
        <end position="68"/>
    </location>
</feature>
<dbReference type="STRING" id="205130.ENSMAMP00000021606"/>
<dbReference type="PROSITE" id="PS50297">
    <property type="entry name" value="ANK_REP_REGION"/>
    <property type="match status" value="5"/>
</dbReference>
<dbReference type="GO" id="GO:0005737">
    <property type="term" value="C:cytoplasm"/>
    <property type="evidence" value="ECO:0007669"/>
    <property type="project" value="UniProtKB-SubCell"/>
</dbReference>
<feature type="repeat" description="ANK" evidence="14">
    <location>
        <begin position="87"/>
        <end position="119"/>
    </location>
</feature>
<dbReference type="PANTHER" id="PTHR24173:SF78">
    <property type="entry name" value="PROTEIN FEM-1 HOMOLOG B"/>
    <property type="match status" value="1"/>
</dbReference>
<evidence type="ECO:0000256" key="5">
    <source>
        <dbReference type="ARBA" id="ARBA00022703"/>
    </source>
</evidence>
<evidence type="ECO:0000256" key="9">
    <source>
        <dbReference type="ARBA" id="ARBA00023043"/>
    </source>
</evidence>
<sequence>MESLAGYVYKAASEGRVLTLAALLLNHSEAETRYLLSYVTQLGGQRSTPLIIAARNGHDKVVRLLLDHYKVDTEQTGTVRFDGYVIDGATALWCAAGAGHFEVVRLLVSHHANVNHTTITNSTPLRAACFDGRLDIVRYLVDHNADISITNKYNNTCLMIAAYKGHTDVVKFLLEQGAEPNAKAHCGATALHFAAEAGHLEIVKELVHCQAAMVVNGHGMTPLKVAAESCKGDVVELLLAHADCDARSRIEALELLGASFANDRENYDIHKTYQYLHMSMMERYRDHENIIAKELLPPIEAYGARSECRTLEDLEAIRVDRDALHMEGLMIRERILGSDNIDVSHPIIYRGAVYADNMEFEQCIKLWLHALRLRQKGNRNTHKDLLRFAQVFSQMIHLKEQVLAAAVEQVLGCSVLEIQRSMARVGAASDSELPQAMDNYESNIFTFLYLVCISTKTTCSEEERARINKHIYNLIQLDPRSREGSSLLHLAISSTTPVDDFHTNDVCSFPNAQVTKLLLDCGARVNAIDLEGNTPLHVIVQYNRPISDFLTLHAIIISLVEAGAHTDMTNKQKKTPLDKSTTGVSEILLKTQMKMSLKCLAARAVRQHQITYRNQIPKTLEEFVEFH</sequence>
<dbReference type="Ensembl" id="ENSMAMT00000022152.2">
    <property type="protein sequence ID" value="ENSMAMP00000021606.1"/>
    <property type="gene ID" value="ENSMAMG00000014520.2"/>
</dbReference>
<dbReference type="GO" id="GO:0005634">
    <property type="term" value="C:nucleus"/>
    <property type="evidence" value="ECO:0007669"/>
    <property type="project" value="UniProtKB-SubCell"/>
</dbReference>
<comment type="similarity">
    <text evidence="11">Belongs to the fem-1 family.</text>
</comment>
<keyword evidence="16" id="KW-1185">Reference proteome</keyword>
<evidence type="ECO:0000256" key="7">
    <source>
        <dbReference type="ARBA" id="ARBA00022786"/>
    </source>
</evidence>
<evidence type="ECO:0000256" key="10">
    <source>
        <dbReference type="ARBA" id="ARBA00023242"/>
    </source>
</evidence>
<dbReference type="GO" id="GO:0006915">
    <property type="term" value="P:apoptotic process"/>
    <property type="evidence" value="ECO:0007669"/>
    <property type="project" value="UniProtKB-KW"/>
</dbReference>
<keyword evidence="10" id="KW-0539">Nucleus</keyword>
<dbReference type="GO" id="GO:1990756">
    <property type="term" value="F:ubiquitin-like ligase-substrate adaptor activity"/>
    <property type="evidence" value="ECO:0007669"/>
    <property type="project" value="UniProtKB-ARBA"/>
</dbReference>
<evidence type="ECO:0000313" key="15">
    <source>
        <dbReference type="Ensembl" id="ENSMAMP00000021606.1"/>
    </source>
</evidence>
<evidence type="ECO:0000313" key="16">
    <source>
        <dbReference type="Proteomes" id="UP000261640"/>
    </source>
</evidence>
<feature type="repeat" description="ANK" evidence="14">
    <location>
        <begin position="531"/>
        <end position="571"/>
    </location>
</feature>
<evidence type="ECO:0000256" key="11">
    <source>
        <dbReference type="ARBA" id="ARBA00038500"/>
    </source>
</evidence>
<dbReference type="SMART" id="SM00248">
    <property type="entry name" value="ANK"/>
    <property type="match status" value="8"/>
</dbReference>
<dbReference type="GeneTree" id="ENSGT00940000164138"/>
<proteinExistence type="inferred from homology"/>
<evidence type="ECO:0000256" key="1">
    <source>
        <dbReference type="ARBA" id="ARBA00004123"/>
    </source>
</evidence>
<evidence type="ECO:0000256" key="4">
    <source>
        <dbReference type="ARBA" id="ARBA00022490"/>
    </source>
</evidence>
<accession>A0A3Q3MFL7</accession>
<feature type="repeat" description="ANK" evidence="14">
    <location>
        <begin position="153"/>
        <end position="185"/>
    </location>
</feature>
<dbReference type="PROSITE" id="PS50088">
    <property type="entry name" value="ANK_REPEAT"/>
    <property type="match status" value="6"/>
</dbReference>
<keyword evidence="7" id="KW-0833">Ubl conjugation pathway</keyword>
<dbReference type="InterPro" id="IPR036770">
    <property type="entry name" value="Ankyrin_rpt-contain_sf"/>
</dbReference>
<dbReference type="Pfam" id="PF00023">
    <property type="entry name" value="Ank"/>
    <property type="match status" value="1"/>
</dbReference>
<reference evidence="15" key="1">
    <citation type="submission" date="2025-08" db="UniProtKB">
        <authorList>
            <consortium name="Ensembl"/>
        </authorList>
    </citation>
    <scope>IDENTIFICATION</scope>
</reference>
<dbReference type="FunFam" id="1.25.40.20:FF:000117">
    <property type="entry name" value="Protein fem-1 homolog B"/>
    <property type="match status" value="1"/>
</dbReference>
<keyword evidence="9 14" id="KW-0040">ANK repeat</keyword>
<feature type="repeat" description="ANK" evidence="14">
    <location>
        <begin position="120"/>
        <end position="152"/>
    </location>
</feature>
<reference evidence="15" key="2">
    <citation type="submission" date="2025-09" db="UniProtKB">
        <authorList>
            <consortium name="Ensembl"/>
        </authorList>
    </citation>
    <scope>IDENTIFICATION</scope>
</reference>
<dbReference type="RefSeq" id="XP_026167871.1">
    <property type="nucleotide sequence ID" value="XM_026312086.2"/>
</dbReference>
<dbReference type="PANTHER" id="PTHR24173">
    <property type="entry name" value="ANKYRIN REPEAT CONTAINING"/>
    <property type="match status" value="1"/>
</dbReference>
<dbReference type="OrthoDB" id="4429489at2759"/>
<protein>
    <recommendedName>
        <fullName evidence="12">Protein fem-1 homolog B</fullName>
    </recommendedName>
    <alternativeName>
        <fullName evidence="13">FEM1-beta</fullName>
    </alternativeName>
</protein>
<evidence type="ECO:0000256" key="8">
    <source>
        <dbReference type="ARBA" id="ARBA00022803"/>
    </source>
</evidence>
<evidence type="ECO:0000256" key="14">
    <source>
        <dbReference type="PROSITE-ProRule" id="PRU00023"/>
    </source>
</evidence>
<dbReference type="FunCoup" id="A0A3Q3MFL7">
    <property type="interactions" value="2010"/>
</dbReference>
<keyword evidence="8" id="KW-0802">TPR repeat</keyword>
<evidence type="ECO:0000256" key="13">
    <source>
        <dbReference type="ARBA" id="ARBA00076407"/>
    </source>
</evidence>
<evidence type="ECO:0000256" key="2">
    <source>
        <dbReference type="ARBA" id="ARBA00004496"/>
    </source>
</evidence>
<dbReference type="CTD" id="10116"/>
<organism evidence="15 16">
    <name type="scientific">Mastacembelus armatus</name>
    <name type="common">zig-zag eel</name>
    <dbReference type="NCBI Taxonomy" id="205130"/>
    <lineage>
        <taxon>Eukaryota</taxon>
        <taxon>Metazoa</taxon>
        <taxon>Chordata</taxon>
        <taxon>Craniata</taxon>
        <taxon>Vertebrata</taxon>
        <taxon>Euteleostomi</taxon>
        <taxon>Actinopterygii</taxon>
        <taxon>Neopterygii</taxon>
        <taxon>Teleostei</taxon>
        <taxon>Neoteleostei</taxon>
        <taxon>Acanthomorphata</taxon>
        <taxon>Anabantaria</taxon>
        <taxon>Synbranchiformes</taxon>
        <taxon>Mastacembelidae</taxon>
        <taxon>Mastacembelus</taxon>
    </lineage>
</organism>
<name>A0A3Q3MFL7_9TELE</name>
<keyword evidence="6" id="KW-0677">Repeat</keyword>
<dbReference type="FunFam" id="1.25.40.20:FF:000205">
    <property type="entry name" value="Fem-1 homolog B"/>
    <property type="match status" value="1"/>
</dbReference>
<evidence type="ECO:0000256" key="12">
    <source>
        <dbReference type="ARBA" id="ARBA00072197"/>
    </source>
</evidence>
<dbReference type="GeneID" id="113133331"/>
<dbReference type="Pfam" id="PF12796">
    <property type="entry name" value="Ank_2"/>
    <property type="match status" value="2"/>
</dbReference>
<dbReference type="SUPFAM" id="SSF48403">
    <property type="entry name" value="Ankyrin repeat"/>
    <property type="match status" value="1"/>
</dbReference>
<dbReference type="InParanoid" id="A0A3Q3MFL7"/>
<dbReference type="PRINTS" id="PR01415">
    <property type="entry name" value="ANKYRIN"/>
</dbReference>
<keyword evidence="5" id="KW-0053">Apoptosis</keyword>
<dbReference type="AlphaFoldDB" id="A0A3Q3MFL7"/>
<evidence type="ECO:0000256" key="6">
    <source>
        <dbReference type="ARBA" id="ARBA00022737"/>
    </source>
</evidence>
<evidence type="ECO:0000256" key="3">
    <source>
        <dbReference type="ARBA" id="ARBA00004906"/>
    </source>
</evidence>
<dbReference type="GO" id="GO:0140627">
    <property type="term" value="P:ubiquitin-dependent protein catabolic process via the C-end degron rule pathway"/>
    <property type="evidence" value="ECO:0007669"/>
    <property type="project" value="UniProtKB-ARBA"/>
</dbReference>
<keyword evidence="4" id="KW-0963">Cytoplasm</keyword>
<dbReference type="Gene3D" id="1.25.40.20">
    <property type="entry name" value="Ankyrin repeat-containing domain"/>
    <property type="match status" value="3"/>
</dbReference>
<dbReference type="Proteomes" id="UP000261640">
    <property type="component" value="Unplaced"/>
</dbReference>